<evidence type="ECO:0000313" key="2">
    <source>
        <dbReference type="Proteomes" id="UP000183376"/>
    </source>
</evidence>
<gene>
    <name evidence="1" type="ORF">SAMN04489726_0659</name>
</gene>
<evidence type="ECO:0008006" key="3">
    <source>
        <dbReference type="Google" id="ProtNLM"/>
    </source>
</evidence>
<sequence>MNYTVELDERRLVASVRGPDLWFQLRLLASLDTVEGPDETLGTPEVVRDGSRIEVRCRSSRWQSRTTVMECHPDRIELRTEVTGAGSLLTAHLLGGWWAPHGFLPSGSALETVFTPNPDHPRRSVRPAGEPAVIGVVGDGAEPGVGRWLFVPAPWCYAVSRGSQWAALGIASPISEQNFTSLHYTGGVDALGLRLDYEGHTTVDGAFRAPDVVIQFGAADPAAALRMHHDLLLGKGLVPPPRTEPVPRHWLEPIFCGWGAQNCLGQPAADHATQENYDRFLRHLGEHGVVPGTIVVDDKWQRDYGTNQPDERKWPDLRGWIASRRARGQRVVLWWKAWDFEGAPAEACVRLPDGTPVALDPQSAQGRRLIEETIAYLLGPGGLDAAGLKIDFLARTPSGVALTTAGPKWGAALLHELLRCAYTTAKRVKPDSLIITHTPNPAFRDVTDMIRLNDIRMLDAVDPSGPVVEHMRYRASVVAAACPGTPIDTDGWCLPDRAEWAAYLREQPALGVPALYYATHIDHSGEQLRPSDLADVTRIWSEYRSKLDSAVDRITT</sequence>
<dbReference type="SUPFAM" id="SSF51445">
    <property type="entry name" value="(Trans)glycosidases"/>
    <property type="match status" value="1"/>
</dbReference>
<reference evidence="1 2" key="1">
    <citation type="submission" date="2016-10" db="EMBL/GenBank/DDBJ databases">
        <authorList>
            <person name="de Groot N.N."/>
        </authorList>
    </citation>
    <scope>NUCLEOTIDE SEQUENCE [LARGE SCALE GENOMIC DNA]</scope>
    <source>
        <strain evidence="1 2">DSM 44149</strain>
    </source>
</reference>
<dbReference type="STRING" id="211114.SAMN04489726_0659"/>
<organism evidence="1 2">
    <name type="scientific">Allokutzneria albata</name>
    <name type="common">Kibdelosporangium albatum</name>
    <dbReference type="NCBI Taxonomy" id="211114"/>
    <lineage>
        <taxon>Bacteria</taxon>
        <taxon>Bacillati</taxon>
        <taxon>Actinomycetota</taxon>
        <taxon>Actinomycetes</taxon>
        <taxon>Pseudonocardiales</taxon>
        <taxon>Pseudonocardiaceae</taxon>
        <taxon>Allokutzneria</taxon>
    </lineage>
</organism>
<proteinExistence type="predicted"/>
<dbReference type="Gene3D" id="3.20.20.80">
    <property type="entry name" value="Glycosidases"/>
    <property type="match status" value="1"/>
</dbReference>
<name>A0A1G9RT09_ALLAB</name>
<keyword evidence="2" id="KW-1185">Reference proteome</keyword>
<dbReference type="Proteomes" id="UP000183376">
    <property type="component" value="Chromosome I"/>
</dbReference>
<dbReference type="OrthoDB" id="176168at2"/>
<accession>A0A1G9RT09</accession>
<evidence type="ECO:0000313" key="1">
    <source>
        <dbReference type="EMBL" id="SDM26313.1"/>
    </source>
</evidence>
<dbReference type="AlphaFoldDB" id="A0A1G9RT09"/>
<protein>
    <recommendedName>
        <fullName evidence="3">Alpha-galactosidase</fullName>
    </recommendedName>
</protein>
<dbReference type="RefSeq" id="WP_052407911.1">
    <property type="nucleotide sequence ID" value="NZ_JOEF01000025.1"/>
</dbReference>
<dbReference type="InterPro" id="IPR017853">
    <property type="entry name" value="GH"/>
</dbReference>
<dbReference type="eggNOG" id="COG1501">
    <property type="taxonomic scope" value="Bacteria"/>
</dbReference>
<dbReference type="EMBL" id="LT629701">
    <property type="protein sequence ID" value="SDM26313.1"/>
    <property type="molecule type" value="Genomic_DNA"/>
</dbReference>